<comment type="similarity">
    <text evidence="2 8">Belongs to the clusterin family.</text>
</comment>
<dbReference type="OrthoDB" id="9894485at2759"/>
<reference evidence="13" key="3">
    <citation type="submission" date="2025-09" db="UniProtKB">
        <authorList>
            <consortium name="Ensembl"/>
        </authorList>
    </citation>
    <scope>IDENTIFICATION</scope>
</reference>
<evidence type="ECO:0000256" key="3">
    <source>
        <dbReference type="ARBA" id="ARBA00022525"/>
    </source>
</evidence>
<reference evidence="13" key="2">
    <citation type="submission" date="2025-08" db="UniProtKB">
        <authorList>
            <consortium name="Ensembl"/>
        </authorList>
    </citation>
    <scope>IDENTIFICATION</scope>
</reference>
<evidence type="ECO:0000256" key="7">
    <source>
        <dbReference type="ARBA" id="ARBA00023180"/>
    </source>
</evidence>
<dbReference type="AlphaFoldDB" id="A0A8C9UX90"/>
<dbReference type="SMART" id="SM00035">
    <property type="entry name" value="CLa"/>
    <property type="match status" value="1"/>
</dbReference>
<protein>
    <recommendedName>
        <fullName evidence="8">Clusterin</fullName>
    </recommendedName>
</protein>
<dbReference type="Pfam" id="PF01093">
    <property type="entry name" value="Clusterin"/>
    <property type="match status" value="1"/>
</dbReference>
<keyword evidence="5 9" id="KW-0175">Coiled coil</keyword>
<proteinExistence type="inferred from homology"/>
<evidence type="ECO:0000256" key="1">
    <source>
        <dbReference type="ARBA" id="ARBA00004613"/>
    </source>
</evidence>
<keyword evidence="3" id="KW-0964">Secreted</keyword>
<dbReference type="Proteomes" id="UP000694397">
    <property type="component" value="Chromosome 9"/>
</dbReference>
<reference evidence="13 14" key="1">
    <citation type="submission" date="2019-04" db="EMBL/GenBank/DDBJ databases">
        <authorList>
            <consortium name="Wellcome Sanger Institute Data Sharing"/>
        </authorList>
    </citation>
    <scope>NUCLEOTIDE SEQUENCE [LARGE SCALE GENOMIC DNA]</scope>
</reference>
<feature type="signal peptide" evidence="10">
    <location>
        <begin position="1"/>
        <end position="24"/>
    </location>
</feature>
<evidence type="ECO:0000256" key="9">
    <source>
        <dbReference type="SAM" id="Coils"/>
    </source>
</evidence>
<dbReference type="InterPro" id="IPR016014">
    <property type="entry name" value="Clusterin_N"/>
</dbReference>
<evidence type="ECO:0000256" key="6">
    <source>
        <dbReference type="ARBA" id="ARBA00023157"/>
    </source>
</evidence>
<keyword evidence="7" id="KW-0325">Glycoprotein</keyword>
<keyword evidence="14" id="KW-1185">Reference proteome</keyword>
<dbReference type="GO" id="GO:0005634">
    <property type="term" value="C:nucleus"/>
    <property type="evidence" value="ECO:0007669"/>
    <property type="project" value="TreeGrafter"/>
</dbReference>
<dbReference type="InterPro" id="IPR016015">
    <property type="entry name" value="Clusterin_C"/>
</dbReference>
<keyword evidence="6" id="KW-1015">Disulfide bond</keyword>
<dbReference type="InterPro" id="IPR000753">
    <property type="entry name" value="Clusterin-like"/>
</dbReference>
<evidence type="ECO:0000256" key="10">
    <source>
        <dbReference type="SAM" id="SignalP"/>
    </source>
</evidence>
<feature type="chain" id="PRO_5034978520" description="Clusterin" evidence="10">
    <location>
        <begin position="25"/>
        <end position="457"/>
    </location>
</feature>
<accession>A0A8C9UX90</accession>
<sequence>PAEMRALLVFMVLLSTLGILRCSASTVKRGLSEETLRKLSQDGEKYVDEEMKSALFGVKRMKEVMERNEEKHEHLMNSLKHSREKKKGAEQLAKEVEQKLGEAEQQCRGSLQASWEECRPCLEDACKTFYTSTCRRGFSSFSSKVEEFFRKMSSQFQSSDSEDLVYSESAEGTDVDVELVEDSFSRLRNKVLSLYDKGVALVSRMHQEFDQAFQAAFISEPKPKPLSVDWEVRETGFFQGIRLDDVLDSFFDFGRSVIEEFSSVITEAFDDPQEPSDMESGRKTELFPRWVPSQDRQLCKNLRRQTSECWQLQGQCESCQGALSQECPNVRELYMELTEVSQLLNVSRQQYEEVLQIVQHHTDDTITWLSDMASRFSWVAQLVNNSTDTKGIFSIAAVVPHKEEGDGSPVADTTVELNVLNSPTFTLSVPAELEVQDPAFIQYVAQEALGLYKQMAR</sequence>
<gene>
    <name evidence="13" type="primary">CLUL1</name>
    <name evidence="13" type="synonym">clul1</name>
</gene>
<keyword evidence="4 10" id="KW-0732">Signal</keyword>
<evidence type="ECO:0000313" key="13">
    <source>
        <dbReference type="Ensembl" id="ENSSFOP00015002085.1"/>
    </source>
</evidence>
<evidence type="ECO:0000313" key="14">
    <source>
        <dbReference type="Proteomes" id="UP000694397"/>
    </source>
</evidence>
<dbReference type="SMART" id="SM00030">
    <property type="entry name" value="CLb"/>
    <property type="match status" value="1"/>
</dbReference>
<feature type="domain" description="Clusterin C-terminal" evidence="12">
    <location>
        <begin position="233"/>
        <end position="453"/>
    </location>
</feature>
<dbReference type="GeneTree" id="ENSGT00530000063668"/>
<dbReference type="Ensembl" id="ENSSFOT00015002127.2">
    <property type="protein sequence ID" value="ENSSFOP00015002085.1"/>
    <property type="gene ID" value="ENSSFOG00015001348.2"/>
</dbReference>
<evidence type="ECO:0000259" key="11">
    <source>
        <dbReference type="SMART" id="SM00030"/>
    </source>
</evidence>
<feature type="coiled-coil region" evidence="9">
    <location>
        <begin position="58"/>
        <end position="113"/>
    </location>
</feature>
<dbReference type="PANTHER" id="PTHR10970">
    <property type="entry name" value="CLUSTERIN"/>
    <property type="match status" value="1"/>
</dbReference>
<evidence type="ECO:0000256" key="2">
    <source>
        <dbReference type="ARBA" id="ARBA00010069"/>
    </source>
</evidence>
<evidence type="ECO:0000259" key="12">
    <source>
        <dbReference type="SMART" id="SM00035"/>
    </source>
</evidence>
<feature type="domain" description="Clusterin N-terminal" evidence="11">
    <location>
        <begin position="28"/>
        <end position="233"/>
    </location>
</feature>
<name>A0A8C9UX90_SCLFO</name>
<organism evidence="13 14">
    <name type="scientific">Scleropages formosus</name>
    <name type="common">Asian bonytongue</name>
    <name type="synonym">Osteoglossum formosum</name>
    <dbReference type="NCBI Taxonomy" id="113540"/>
    <lineage>
        <taxon>Eukaryota</taxon>
        <taxon>Metazoa</taxon>
        <taxon>Chordata</taxon>
        <taxon>Craniata</taxon>
        <taxon>Vertebrata</taxon>
        <taxon>Euteleostomi</taxon>
        <taxon>Actinopterygii</taxon>
        <taxon>Neopterygii</taxon>
        <taxon>Teleostei</taxon>
        <taxon>Osteoglossocephala</taxon>
        <taxon>Osteoglossomorpha</taxon>
        <taxon>Osteoglossiformes</taxon>
        <taxon>Osteoglossidae</taxon>
        <taxon>Scleropages</taxon>
    </lineage>
</organism>
<comment type="subcellular location">
    <subcellularLocation>
        <location evidence="1">Secreted</location>
    </subcellularLocation>
</comment>
<evidence type="ECO:0000256" key="8">
    <source>
        <dbReference type="RuleBase" id="RU000629"/>
    </source>
</evidence>
<dbReference type="GO" id="GO:0051787">
    <property type="term" value="F:misfolded protein binding"/>
    <property type="evidence" value="ECO:0007669"/>
    <property type="project" value="TreeGrafter"/>
</dbReference>
<dbReference type="GO" id="GO:0005615">
    <property type="term" value="C:extracellular space"/>
    <property type="evidence" value="ECO:0007669"/>
    <property type="project" value="TreeGrafter"/>
</dbReference>
<evidence type="ECO:0000256" key="4">
    <source>
        <dbReference type="ARBA" id="ARBA00022729"/>
    </source>
</evidence>
<dbReference type="PANTHER" id="PTHR10970:SF2">
    <property type="entry name" value="CLUSTERIN-LIKE PROTEIN 1"/>
    <property type="match status" value="1"/>
</dbReference>
<evidence type="ECO:0000256" key="5">
    <source>
        <dbReference type="ARBA" id="ARBA00023054"/>
    </source>
</evidence>